<dbReference type="Pfam" id="PF03417">
    <property type="entry name" value="AAT"/>
    <property type="match status" value="1"/>
</dbReference>
<dbReference type="Gene3D" id="3.60.60.10">
    <property type="entry name" value="Penicillin V Acylase, Chain A"/>
    <property type="match status" value="1"/>
</dbReference>
<feature type="region of interest" description="Disordered" evidence="1">
    <location>
        <begin position="398"/>
        <end position="423"/>
    </location>
</feature>
<reference evidence="3 4" key="1">
    <citation type="submission" date="2019-06" db="EMBL/GenBank/DDBJ databases">
        <title>Whole genome sequence for Rhodospirillaceae sp. R148.</title>
        <authorList>
            <person name="Wang G."/>
        </authorList>
    </citation>
    <scope>NUCLEOTIDE SEQUENCE [LARGE SCALE GENOMIC DNA]</scope>
    <source>
        <strain evidence="3 4">R148</strain>
    </source>
</reference>
<dbReference type="OrthoDB" id="6793339at2"/>
<comment type="caution">
    <text evidence="3">The sequence shown here is derived from an EMBL/GenBank/DDBJ whole genome shotgun (WGS) entry which is preliminary data.</text>
</comment>
<feature type="domain" description="Peptidase C45 hydrolase" evidence="2">
    <location>
        <begin position="166"/>
        <end position="371"/>
    </location>
</feature>
<dbReference type="AlphaFoldDB" id="A0A545TKN9"/>
<dbReference type="PANTHER" id="PTHR34180">
    <property type="entry name" value="PEPTIDASE C45"/>
    <property type="match status" value="1"/>
</dbReference>
<dbReference type="NCBIfam" id="NF040521">
    <property type="entry name" value="C45_proenzyme"/>
    <property type="match status" value="1"/>
</dbReference>
<accession>A0A545TKN9</accession>
<dbReference type="InterPro" id="IPR047794">
    <property type="entry name" value="C45_proenzyme-like"/>
</dbReference>
<dbReference type="InterPro" id="IPR029055">
    <property type="entry name" value="Ntn_hydrolases_N"/>
</dbReference>
<dbReference type="Pfam" id="PF00805">
    <property type="entry name" value="Pentapeptide"/>
    <property type="match status" value="1"/>
</dbReference>
<dbReference type="SUPFAM" id="SSF56235">
    <property type="entry name" value="N-terminal nucleophile aminohydrolases (Ntn hydrolases)"/>
    <property type="match status" value="1"/>
</dbReference>
<feature type="region of interest" description="Disordered" evidence="1">
    <location>
        <begin position="1"/>
        <end position="33"/>
    </location>
</feature>
<dbReference type="SUPFAM" id="SSF141571">
    <property type="entry name" value="Pentapeptide repeat-like"/>
    <property type="match status" value="1"/>
</dbReference>
<dbReference type="EMBL" id="VHSH01000007">
    <property type="protein sequence ID" value="TQV77792.1"/>
    <property type="molecule type" value="Genomic_DNA"/>
</dbReference>
<dbReference type="PANTHER" id="PTHR34180:SF1">
    <property type="entry name" value="BETA-ALANYL-DOPAMINE_CARCININE HYDROLASE"/>
    <property type="match status" value="1"/>
</dbReference>
<proteinExistence type="predicted"/>
<feature type="compositionally biased region" description="Basic and acidic residues" evidence="1">
    <location>
        <begin position="403"/>
        <end position="417"/>
    </location>
</feature>
<evidence type="ECO:0000313" key="4">
    <source>
        <dbReference type="Proteomes" id="UP000315252"/>
    </source>
</evidence>
<dbReference type="InterPro" id="IPR001646">
    <property type="entry name" value="5peptide_repeat"/>
</dbReference>
<dbReference type="InterPro" id="IPR005079">
    <property type="entry name" value="Peptidase_C45_hydrolase"/>
</dbReference>
<dbReference type="Gene3D" id="2.160.20.80">
    <property type="entry name" value="E3 ubiquitin-protein ligase SopA"/>
    <property type="match status" value="1"/>
</dbReference>
<gene>
    <name evidence="3" type="ORF">FKG95_19740</name>
</gene>
<feature type="compositionally biased region" description="Basic and acidic residues" evidence="1">
    <location>
        <begin position="12"/>
        <end position="21"/>
    </location>
</feature>
<evidence type="ECO:0000256" key="1">
    <source>
        <dbReference type="SAM" id="MobiDB-lite"/>
    </source>
</evidence>
<dbReference type="CDD" id="cd01935">
    <property type="entry name" value="Ntn_CGH_like"/>
    <property type="match status" value="1"/>
</dbReference>
<sequence length="508" mass="55326">MPGWSTSATGKADAKRPDPVDRSNLSSTPKLIGSALPNQDTLRLDRRVLLCTVPKENRKSRMTQQWSVDVLTCRGSSYDTGLQVAEGFRKTPRGRAFKRRKERWPFGFSLKNAEAALNAYAPNIWEELHGLADGLKISLERAVAEFSNGRLRYPKRGCSAVMTGGLYGRNYDFSPKRYDRLLIAVQPEGVNANIGFSDRFTGRDDGMNEHGLCVGLHYVNEANWQPGLVSILIVRILLDQCATTAEAVDLAKRLPHGLGFNYSITDAQGKAAVVEASPAGIAVREGRELACTNHYQSPELQSQNRRNASSCRRLPTLEIWSRDRTTAADLFLRLNASRSTVFAHGYTRGGGTLHSLVCDAAQRKMLVGVGGDATPVELDIGAWAAGSNLAVTQLTGQLGGRLKPSDPNRRAREKAKGESGGSDMNFIDADLSGAAFRDVSLKDAVFENANMAGAKFADINLAGARFDNISLADVEITRNCNFKGMTIAGVSVEDLFRAYNAQGPKREV</sequence>
<dbReference type="Proteomes" id="UP000315252">
    <property type="component" value="Unassembled WGS sequence"/>
</dbReference>
<keyword evidence="4" id="KW-1185">Reference proteome</keyword>
<name>A0A545TKN9_9PROT</name>
<evidence type="ECO:0000313" key="3">
    <source>
        <dbReference type="EMBL" id="TQV77792.1"/>
    </source>
</evidence>
<organism evidence="3 4">
    <name type="scientific">Denitrobaculum tricleocarpae</name>
    <dbReference type="NCBI Taxonomy" id="2591009"/>
    <lineage>
        <taxon>Bacteria</taxon>
        <taxon>Pseudomonadati</taxon>
        <taxon>Pseudomonadota</taxon>
        <taxon>Alphaproteobacteria</taxon>
        <taxon>Rhodospirillales</taxon>
        <taxon>Rhodospirillaceae</taxon>
        <taxon>Denitrobaculum</taxon>
    </lineage>
</organism>
<evidence type="ECO:0000259" key="2">
    <source>
        <dbReference type="Pfam" id="PF03417"/>
    </source>
</evidence>
<dbReference type="InterPro" id="IPR047801">
    <property type="entry name" value="Peptidase_C45"/>
</dbReference>
<protein>
    <recommendedName>
        <fullName evidence="2">Peptidase C45 hydrolase domain-containing protein</fullName>
    </recommendedName>
</protein>